<dbReference type="CDD" id="cd01949">
    <property type="entry name" value="GGDEF"/>
    <property type="match status" value="1"/>
</dbReference>
<dbReference type="Pfam" id="PF00672">
    <property type="entry name" value="HAMP"/>
    <property type="match status" value="1"/>
</dbReference>
<keyword evidence="5" id="KW-0472">Membrane</keyword>
<dbReference type="EMBL" id="CACSII010000013">
    <property type="protein sequence ID" value="CAA0108156.1"/>
    <property type="molecule type" value="Genomic_DNA"/>
</dbReference>
<dbReference type="FunFam" id="3.30.70.270:FF:000001">
    <property type="entry name" value="Diguanylate cyclase domain protein"/>
    <property type="match status" value="1"/>
</dbReference>
<keyword evidence="5" id="KW-1133">Transmembrane helix</keyword>
<gene>
    <name evidence="10" type="ORF">DPBNPPHM_04087</name>
    <name evidence="9" type="ORF">OPDIPICF_04319</name>
</gene>
<feature type="transmembrane region" description="Helical" evidence="5">
    <location>
        <begin position="15"/>
        <end position="35"/>
    </location>
</feature>
<dbReference type="AlphaFoldDB" id="A0A5S9PAC3"/>
<dbReference type="InterPro" id="IPR052155">
    <property type="entry name" value="Biofilm_reg_signaling"/>
</dbReference>
<reference evidence="11 12" key="1">
    <citation type="submission" date="2019-11" db="EMBL/GenBank/DDBJ databases">
        <authorList>
            <person name="Holert J."/>
        </authorList>
    </citation>
    <scope>NUCLEOTIDE SEQUENCE [LARGE SCALE GENOMIC DNA]</scope>
    <source>
        <strain evidence="10">BC5_2</strain>
        <strain evidence="9">SB11_3</strain>
    </source>
</reference>
<dbReference type="InterPro" id="IPR035919">
    <property type="entry name" value="EAL_sf"/>
</dbReference>
<dbReference type="EC" id="3.1.4.52" evidence="2"/>
<dbReference type="InterPro" id="IPR001633">
    <property type="entry name" value="EAL_dom"/>
</dbReference>
<dbReference type="Pfam" id="PF00990">
    <property type="entry name" value="GGDEF"/>
    <property type="match status" value="1"/>
</dbReference>
<dbReference type="Pfam" id="PF17152">
    <property type="entry name" value="CHASE8"/>
    <property type="match status" value="1"/>
</dbReference>
<dbReference type="InterPro" id="IPR000160">
    <property type="entry name" value="GGDEF_dom"/>
</dbReference>
<dbReference type="NCBIfam" id="TIGR00254">
    <property type="entry name" value="GGDEF"/>
    <property type="match status" value="1"/>
</dbReference>
<dbReference type="Pfam" id="PF00563">
    <property type="entry name" value="EAL"/>
    <property type="match status" value="1"/>
</dbReference>
<dbReference type="Gene3D" id="6.10.340.10">
    <property type="match status" value="1"/>
</dbReference>
<dbReference type="SMART" id="SM00052">
    <property type="entry name" value="EAL"/>
    <property type="match status" value="1"/>
</dbReference>
<dbReference type="SUPFAM" id="SSF158472">
    <property type="entry name" value="HAMP domain-like"/>
    <property type="match status" value="1"/>
</dbReference>
<dbReference type="GO" id="GO:0007165">
    <property type="term" value="P:signal transduction"/>
    <property type="evidence" value="ECO:0007669"/>
    <property type="project" value="InterPro"/>
</dbReference>
<dbReference type="FunFam" id="3.20.20.450:FF:000001">
    <property type="entry name" value="Cyclic di-GMP phosphodiesterase yahA"/>
    <property type="match status" value="1"/>
</dbReference>
<evidence type="ECO:0000313" key="11">
    <source>
        <dbReference type="Proteomes" id="UP000434580"/>
    </source>
</evidence>
<dbReference type="Gene3D" id="3.20.20.450">
    <property type="entry name" value="EAL domain"/>
    <property type="match status" value="1"/>
</dbReference>
<protein>
    <recommendedName>
        <fullName evidence="2">cyclic-guanylate-specific phosphodiesterase</fullName>
        <ecNumber evidence="2">3.1.4.52</ecNumber>
    </recommendedName>
</protein>
<dbReference type="GO" id="GO:0071732">
    <property type="term" value="P:cellular response to nitric oxide"/>
    <property type="evidence" value="ECO:0007669"/>
    <property type="project" value="UniProtKB-ARBA"/>
</dbReference>
<dbReference type="SMART" id="SM00267">
    <property type="entry name" value="GGDEF"/>
    <property type="match status" value="1"/>
</dbReference>
<evidence type="ECO:0000313" key="12">
    <source>
        <dbReference type="Proteomes" id="UP000441399"/>
    </source>
</evidence>
<keyword evidence="3" id="KW-0973">c-di-GMP</keyword>
<evidence type="ECO:0000313" key="9">
    <source>
        <dbReference type="EMBL" id="CAA0100527.1"/>
    </source>
</evidence>
<feature type="domain" description="EAL" evidence="6">
    <location>
        <begin position="431"/>
        <end position="685"/>
    </location>
</feature>
<dbReference type="OrthoDB" id="9799509at2"/>
<organism evidence="9 12">
    <name type="scientific">BD1-7 clade bacterium</name>
    <dbReference type="NCBI Taxonomy" id="2029982"/>
    <lineage>
        <taxon>Bacteria</taxon>
        <taxon>Pseudomonadati</taxon>
        <taxon>Pseudomonadota</taxon>
        <taxon>Gammaproteobacteria</taxon>
        <taxon>Cellvibrionales</taxon>
        <taxon>Spongiibacteraceae</taxon>
        <taxon>BD1-7 clade</taxon>
    </lineage>
</organism>
<evidence type="ECO:0000313" key="10">
    <source>
        <dbReference type="EMBL" id="CAA0108156.1"/>
    </source>
</evidence>
<dbReference type="InterPro" id="IPR003660">
    <property type="entry name" value="HAMP_dom"/>
</dbReference>
<evidence type="ECO:0000259" key="8">
    <source>
        <dbReference type="PROSITE" id="PS50887"/>
    </source>
</evidence>
<dbReference type="GO" id="GO:0016020">
    <property type="term" value="C:membrane"/>
    <property type="evidence" value="ECO:0007669"/>
    <property type="project" value="InterPro"/>
</dbReference>
<evidence type="ECO:0000256" key="3">
    <source>
        <dbReference type="ARBA" id="ARBA00022636"/>
    </source>
</evidence>
<proteinExistence type="predicted"/>
<sequence>MKSWYQSLSLHSKQILIIILINAVSLLVASTLYFYNNVSSYQERQIEELEGKSKVIAGTITSALLFQDNHSAHEQLSTLVQDSGILYAGIFDDNKQFFANYVGSLHFRRPSLAEYDTGLHYLPNSIATVDEIYYDNELIGYLYLAQDTSDLTEQMIRHALITLVVFVMSLLFAYTLSMLMQRWLTKPIKDLVEVIQHITSSKDFNQRLLPSHNDEIGQLINSFNTMIEAIKQRDEKLRAHGEELEDLVNLRTRQLHQRSNYDGLTKLPNRHFLIEQLEHEIEIAGRENSQIAVMFLDLDRFKVINDNLGHAVGDEVLKITAERLSKAVRSNDNVARWGGDEFVIFLSNVDTLKDIENIASKVLASIEEVMLLADRQFHISTSIGISLYPHNGKDAFTLLKHADVSMYRAKERGVGNFCFYNTDMDEGAFDRLSMETKLRRAVENKQLKLVYQPKINIHQNALSGVEALIRWEDEELGFVPPSQFIPLAEEIGIINKIGEFVLESACRQHAEWRVMGIEPMRIAINLSPTHLIEPTLVDYVKRELEFYKISAEYLELEITEETFLDADDQCQKNLTRLHDYGIRISIDDFGTGYSCLSYLLDLPVTTLKIDGSFVRKLGTQSENDGIVNAIMTLGHGLGLEVVAECVETKAQLDFLDRNGCDVIQGYYFSKPLSPDELIRYIDANFPR</sequence>
<feature type="transmembrane region" description="Helical" evidence="5">
    <location>
        <begin position="159"/>
        <end position="180"/>
    </location>
</feature>
<dbReference type="PROSITE" id="PS50885">
    <property type="entry name" value="HAMP"/>
    <property type="match status" value="1"/>
</dbReference>
<comment type="catalytic activity">
    <reaction evidence="4">
        <text>3',3'-c-di-GMP + H2O = 5'-phosphoguanylyl(3'-&gt;5')guanosine + H(+)</text>
        <dbReference type="Rhea" id="RHEA:24902"/>
        <dbReference type="ChEBI" id="CHEBI:15377"/>
        <dbReference type="ChEBI" id="CHEBI:15378"/>
        <dbReference type="ChEBI" id="CHEBI:58754"/>
        <dbReference type="ChEBI" id="CHEBI:58805"/>
        <dbReference type="EC" id="3.1.4.52"/>
    </reaction>
    <physiologicalReaction direction="left-to-right" evidence="4">
        <dbReference type="Rhea" id="RHEA:24903"/>
    </physiologicalReaction>
</comment>
<dbReference type="SUPFAM" id="SSF55073">
    <property type="entry name" value="Nucleotide cyclase"/>
    <property type="match status" value="1"/>
</dbReference>
<dbReference type="InterPro" id="IPR043128">
    <property type="entry name" value="Rev_trsase/Diguanyl_cyclase"/>
</dbReference>
<comment type="cofactor">
    <cofactor evidence="1">
        <name>Mg(2+)</name>
        <dbReference type="ChEBI" id="CHEBI:18420"/>
    </cofactor>
</comment>
<dbReference type="Proteomes" id="UP000441399">
    <property type="component" value="Unassembled WGS sequence"/>
</dbReference>
<name>A0A5S9PAC3_9GAMM</name>
<feature type="domain" description="GGDEF" evidence="8">
    <location>
        <begin position="289"/>
        <end position="422"/>
    </location>
</feature>
<evidence type="ECO:0000256" key="2">
    <source>
        <dbReference type="ARBA" id="ARBA00012282"/>
    </source>
</evidence>
<dbReference type="SMART" id="SM00304">
    <property type="entry name" value="HAMP"/>
    <property type="match status" value="1"/>
</dbReference>
<keyword evidence="5" id="KW-0812">Transmembrane</keyword>
<evidence type="ECO:0000256" key="5">
    <source>
        <dbReference type="SAM" id="Phobius"/>
    </source>
</evidence>
<dbReference type="PROSITE" id="PS50887">
    <property type="entry name" value="GGDEF"/>
    <property type="match status" value="1"/>
</dbReference>
<dbReference type="SUPFAM" id="SSF141868">
    <property type="entry name" value="EAL domain-like"/>
    <property type="match status" value="1"/>
</dbReference>
<evidence type="ECO:0000256" key="4">
    <source>
        <dbReference type="ARBA" id="ARBA00051114"/>
    </source>
</evidence>
<dbReference type="Proteomes" id="UP000434580">
    <property type="component" value="Unassembled WGS sequence"/>
</dbReference>
<dbReference type="InterPro" id="IPR029787">
    <property type="entry name" value="Nucleotide_cyclase"/>
</dbReference>
<dbReference type="PANTHER" id="PTHR44757:SF2">
    <property type="entry name" value="BIOFILM ARCHITECTURE MAINTENANCE PROTEIN MBAA"/>
    <property type="match status" value="1"/>
</dbReference>
<evidence type="ECO:0000259" key="7">
    <source>
        <dbReference type="PROSITE" id="PS50885"/>
    </source>
</evidence>
<dbReference type="Gene3D" id="3.30.70.270">
    <property type="match status" value="1"/>
</dbReference>
<dbReference type="PANTHER" id="PTHR44757">
    <property type="entry name" value="DIGUANYLATE CYCLASE DGCP"/>
    <property type="match status" value="1"/>
</dbReference>
<dbReference type="InterPro" id="IPR033417">
    <property type="entry name" value="CHASE8"/>
</dbReference>
<evidence type="ECO:0000256" key="1">
    <source>
        <dbReference type="ARBA" id="ARBA00001946"/>
    </source>
</evidence>
<dbReference type="EMBL" id="CACSIO010000006">
    <property type="protein sequence ID" value="CAA0100527.1"/>
    <property type="molecule type" value="Genomic_DNA"/>
</dbReference>
<dbReference type="CDD" id="cd01948">
    <property type="entry name" value="EAL"/>
    <property type="match status" value="1"/>
</dbReference>
<accession>A0A5S9PAC3</accession>
<keyword evidence="12" id="KW-1185">Reference proteome</keyword>
<evidence type="ECO:0000259" key="6">
    <source>
        <dbReference type="PROSITE" id="PS50883"/>
    </source>
</evidence>
<feature type="domain" description="HAMP" evidence="7">
    <location>
        <begin position="182"/>
        <end position="235"/>
    </location>
</feature>
<dbReference type="CDD" id="cd06225">
    <property type="entry name" value="HAMP"/>
    <property type="match status" value="1"/>
</dbReference>
<dbReference type="PROSITE" id="PS50883">
    <property type="entry name" value="EAL"/>
    <property type="match status" value="1"/>
</dbReference>
<dbReference type="GO" id="GO:0071111">
    <property type="term" value="F:cyclic-guanylate-specific phosphodiesterase activity"/>
    <property type="evidence" value="ECO:0007669"/>
    <property type="project" value="UniProtKB-EC"/>
</dbReference>